<keyword evidence="1" id="KW-0238">DNA-binding</keyword>
<dbReference type="Gene3D" id="2.30.110.10">
    <property type="entry name" value="Electron Transport, Fmn-binding Protein, Chain A"/>
    <property type="match status" value="1"/>
</dbReference>
<dbReference type="GO" id="GO:0003677">
    <property type="term" value="F:DNA binding"/>
    <property type="evidence" value="ECO:0007669"/>
    <property type="project" value="UniProtKB-KW"/>
</dbReference>
<dbReference type="InterPro" id="IPR012349">
    <property type="entry name" value="Split_barrel_FMN-bd"/>
</dbReference>
<proteinExistence type="predicted"/>
<accession>A0A1R4J6B6</accession>
<name>A0A1R4J6B6_9MICO</name>
<dbReference type="Pfam" id="PF12900">
    <property type="entry name" value="Pyridox_ox_2"/>
    <property type="match status" value="1"/>
</dbReference>
<protein>
    <submittedName>
        <fullName evidence="1">DNA-binding protein</fullName>
    </submittedName>
</protein>
<dbReference type="RefSeq" id="WP_087130485.1">
    <property type="nucleotide sequence ID" value="NZ_FUKO01000019.1"/>
</dbReference>
<keyword evidence="2" id="KW-1185">Reference proteome</keyword>
<reference evidence="1 2" key="1">
    <citation type="submission" date="2017-02" db="EMBL/GenBank/DDBJ databases">
        <authorList>
            <person name="Peterson S.W."/>
        </authorList>
    </citation>
    <scope>NUCLEOTIDE SEQUENCE [LARGE SCALE GENOMIC DNA]</scope>
    <source>
        <strain evidence="1 2">B Mb 05.01</strain>
    </source>
</reference>
<dbReference type="InterPro" id="IPR024747">
    <property type="entry name" value="Pyridox_Oxase-rel"/>
</dbReference>
<dbReference type="SUPFAM" id="SSF50475">
    <property type="entry name" value="FMN-binding split barrel"/>
    <property type="match status" value="1"/>
</dbReference>
<evidence type="ECO:0000313" key="1">
    <source>
        <dbReference type="EMBL" id="SJN27587.1"/>
    </source>
</evidence>
<dbReference type="AlphaFoldDB" id="A0A1R4J6B6"/>
<gene>
    <name evidence="1" type="ORF">FM104_05640</name>
</gene>
<dbReference type="EMBL" id="FUKO01000019">
    <property type="protein sequence ID" value="SJN27587.1"/>
    <property type="molecule type" value="Genomic_DNA"/>
</dbReference>
<sequence length="133" mass="14743">MISALDEQESFALLSAASIGRVGLVRDGRVEIIPVNYLMDGHDVIVHTRDDGILSHLPEQSDVAFEVDHHDDLGGTAWSVLLSGRVIVVPENEQKQLSGVDRVRPWAGGERSLCLRLVVERISGRRVSRRRNP</sequence>
<dbReference type="OrthoDB" id="4726615at2"/>
<dbReference type="Proteomes" id="UP000196320">
    <property type="component" value="Unassembled WGS sequence"/>
</dbReference>
<organism evidence="1 2">
    <name type="scientific">Microbacterium esteraromaticum</name>
    <dbReference type="NCBI Taxonomy" id="57043"/>
    <lineage>
        <taxon>Bacteria</taxon>
        <taxon>Bacillati</taxon>
        <taxon>Actinomycetota</taxon>
        <taxon>Actinomycetes</taxon>
        <taxon>Micrococcales</taxon>
        <taxon>Microbacteriaceae</taxon>
        <taxon>Microbacterium</taxon>
    </lineage>
</organism>
<evidence type="ECO:0000313" key="2">
    <source>
        <dbReference type="Proteomes" id="UP000196320"/>
    </source>
</evidence>